<keyword evidence="2" id="KW-1185">Reference proteome</keyword>
<dbReference type="VEuPathDB" id="GiardiaDB:GMRT_15230"/>
<dbReference type="Proteomes" id="UP000315496">
    <property type="component" value="Chromosome 2"/>
</dbReference>
<protein>
    <recommendedName>
        <fullName evidence="3">ER membrane protein complex subunit 1</fullName>
    </recommendedName>
</protein>
<gene>
    <name evidence="1" type="ORF">GMRT_15230</name>
</gene>
<dbReference type="InterPro" id="IPR011047">
    <property type="entry name" value="Quinoprotein_ADH-like_sf"/>
</dbReference>
<proteinExistence type="predicted"/>
<evidence type="ECO:0000313" key="2">
    <source>
        <dbReference type="Proteomes" id="UP000315496"/>
    </source>
</evidence>
<dbReference type="AlphaFoldDB" id="A0A4Z1SQM0"/>
<reference evidence="1 2" key="1">
    <citation type="submission" date="2019-05" db="EMBL/GenBank/DDBJ databases">
        <title>The compact genome of Giardia muris reveals important steps in the evolution of intestinal protozoan parasites.</title>
        <authorList>
            <person name="Xu F."/>
            <person name="Jimenez-Gonzalez A."/>
            <person name="Einarsson E."/>
            <person name="Astvaldsson A."/>
            <person name="Peirasmaki D."/>
            <person name="Eckmann L."/>
            <person name="Andersson J.O."/>
            <person name="Svard S.G."/>
            <person name="Jerlstrom-Hultqvist J."/>
        </authorList>
    </citation>
    <scope>NUCLEOTIDE SEQUENCE [LARGE SCALE GENOMIC DNA]</scope>
    <source>
        <strain evidence="1 2">Roberts-Thomson</strain>
    </source>
</reference>
<dbReference type="EMBL" id="VDLU01000002">
    <property type="protein sequence ID" value="TNJ28154.1"/>
    <property type="molecule type" value="Genomic_DNA"/>
</dbReference>
<evidence type="ECO:0008006" key="3">
    <source>
        <dbReference type="Google" id="ProtNLM"/>
    </source>
</evidence>
<dbReference type="OrthoDB" id="10250744at2759"/>
<accession>A0A4Z1SQM0</accession>
<name>A0A4Z1SQM0_GIAMU</name>
<comment type="caution">
    <text evidence="1">The sequence shown here is derived from an EMBL/GenBank/DDBJ whole genome shotgun (WGS) entry which is preliminary data.</text>
</comment>
<dbReference type="SUPFAM" id="SSF50998">
    <property type="entry name" value="Quinoprotein alcohol dehydrogenase-like"/>
    <property type="match status" value="1"/>
</dbReference>
<evidence type="ECO:0000313" key="1">
    <source>
        <dbReference type="EMBL" id="TNJ28154.1"/>
    </source>
</evidence>
<organism evidence="1 2">
    <name type="scientific">Giardia muris</name>
    <dbReference type="NCBI Taxonomy" id="5742"/>
    <lineage>
        <taxon>Eukaryota</taxon>
        <taxon>Metamonada</taxon>
        <taxon>Diplomonadida</taxon>
        <taxon>Hexamitidae</taxon>
        <taxon>Giardiinae</taxon>
        <taxon>Giardia</taxon>
    </lineage>
</organism>
<sequence length="632" mass="70440">MEGIRRDRWLILLFLSVLAFPLFFRASKVTTLVPLTSALKTHDELYYRTHVFSPFLPARLPVMANETTIDIPHIIFPLYDPISGRALLHGVGLTGLQHALSDHNCYQGSTYQSPYQRTGLALEINHLQPQPCYSIDVSDVNKQNHHWQYNVSSMVRLTSAKGHIRHLSQEVPTHYPTAPSILHTDHLSGKFIAGITDKLEVFMFDNNFTESWVNRELIDLFRVELTKHNVTQIVAYKTRVAGAYVIVGVVGNDPDGNGLVLLAGLSTISGNTMWINIAKIPAEMHGPVEEIADITEVYRSDVLDMKKGRDMKRAEKRGFSGRDNVWEILRRYLLRKDQFSMDIIPHGVTHYILTYGDQYVSGLSGLAVTVFHTPTFILLVDTATGEDIASFSLKPGVILEPGDAYGIIHAAYVSDHSLRHSSAKGTKYFDYVSITLQNGTLLSEPRYALPLSETSLLGLKSSLSLIPEPLQHPLLTPYLYINSQDNTYYSFTLAPNGVLYAIATSTGKILWRTAISNFIPTPEGASLSVQKLTTNSPLLILNLAGYIRLIDPIHGKELAIFKMPSEIMTTAKGRFYDDESGRAWFGVILSELAPGSMEKVIMLVAGPHTDIVRAQLQDTSFWSRASGLGIWN</sequence>